<dbReference type="SUPFAM" id="SSF54117">
    <property type="entry name" value="Interleukin 8-like chemokines"/>
    <property type="match status" value="1"/>
</dbReference>
<feature type="region of interest" description="Disordered" evidence="5">
    <location>
        <begin position="119"/>
        <end position="154"/>
    </location>
</feature>
<keyword evidence="10" id="KW-1185">Reference proteome</keyword>
<dbReference type="GO" id="GO:0070098">
    <property type="term" value="P:chemokine-mediated signaling pathway"/>
    <property type="evidence" value="ECO:0007669"/>
    <property type="project" value="TreeGrafter"/>
</dbReference>
<feature type="region of interest" description="Disordered" evidence="5">
    <location>
        <begin position="202"/>
        <end position="310"/>
    </location>
</feature>
<proteinExistence type="predicted"/>
<evidence type="ECO:0000256" key="4">
    <source>
        <dbReference type="ARBA" id="ARBA00022729"/>
    </source>
</evidence>
<feature type="compositionally biased region" description="Polar residues" evidence="5">
    <location>
        <begin position="269"/>
        <end position="292"/>
    </location>
</feature>
<keyword evidence="6" id="KW-1133">Transmembrane helix</keyword>
<reference evidence="9" key="2">
    <citation type="submission" date="2025-09" db="UniProtKB">
        <authorList>
            <consortium name="Ensembl"/>
        </authorList>
    </citation>
    <scope>IDENTIFICATION</scope>
</reference>
<dbReference type="PANTHER" id="PTHR12015">
    <property type="entry name" value="SMALL INDUCIBLE CYTOKINE A"/>
    <property type="match status" value="1"/>
</dbReference>
<dbReference type="Ensembl" id="ENSPSTT00000022046.1">
    <property type="protein sequence ID" value="ENSPSTP00000021012.1"/>
    <property type="gene ID" value="ENSPSTG00000015290.1"/>
</dbReference>
<name>A0A8C9FXN1_PAVCR</name>
<dbReference type="Gene3D" id="2.40.50.40">
    <property type="match status" value="1"/>
</dbReference>
<dbReference type="GO" id="GO:0048020">
    <property type="term" value="F:CCR chemokine receptor binding"/>
    <property type="evidence" value="ECO:0007669"/>
    <property type="project" value="TreeGrafter"/>
</dbReference>
<evidence type="ECO:0000313" key="10">
    <source>
        <dbReference type="Proteomes" id="UP000694428"/>
    </source>
</evidence>
<dbReference type="GO" id="GO:0061844">
    <property type="term" value="P:antimicrobial humoral immune response mediated by antimicrobial peptide"/>
    <property type="evidence" value="ECO:0007669"/>
    <property type="project" value="TreeGrafter"/>
</dbReference>
<evidence type="ECO:0000256" key="6">
    <source>
        <dbReference type="SAM" id="Phobius"/>
    </source>
</evidence>
<feature type="domain" description="Chemokine interleukin-8-like" evidence="8">
    <location>
        <begin position="27"/>
        <end position="87"/>
    </location>
</feature>
<dbReference type="GO" id="GO:0030335">
    <property type="term" value="P:positive regulation of cell migration"/>
    <property type="evidence" value="ECO:0007669"/>
    <property type="project" value="TreeGrafter"/>
</dbReference>
<evidence type="ECO:0000313" key="9">
    <source>
        <dbReference type="Ensembl" id="ENSPSTP00000021012.1"/>
    </source>
</evidence>
<evidence type="ECO:0000256" key="7">
    <source>
        <dbReference type="SAM" id="SignalP"/>
    </source>
</evidence>
<sequence>MRVASLQILFALVLCLAAMAGGQPKAPLKCSKWCGSFHRAIDERLIKSYRKTEPQCTKEAIIFTTKKLREICANPDEYWVKKIIRKLDQEKASTASPLPKAATSPAAAVPEEPGIFHKHTDLQVPAPPPATAATATSERAPVPAASTEATSKPTPAVQNAMHFSAGPSPVTSGVATYSDVISEANRESLTSVHSTADTVGMAVGQPTPYPRGPAYVSDSTEEPVGYATNTAGDVQGTTSTSNSDPASISKGLGHPGLPTNNPLDPVSARGSTSDTALRSFSSALPSTLNSTEVGMVPSTPEAAPVPTQNPTSAVDKGLYVHGNKNFISSAFGTGTCDHLLPLGKQGPPDMLVFSGQMFSDQARAQATRSPSDPPALSSLSGSQMHSVIPVAVAGGLIACGVAAIWLYIKFRIRPETTSREIVESLLYLKKGYQDNVYPMEVV</sequence>
<keyword evidence="6" id="KW-0472">Membrane</keyword>
<dbReference type="Pfam" id="PF00048">
    <property type="entry name" value="IL8"/>
    <property type="match status" value="1"/>
</dbReference>
<evidence type="ECO:0000256" key="3">
    <source>
        <dbReference type="ARBA" id="ARBA00022525"/>
    </source>
</evidence>
<feature type="compositionally biased region" description="Polar residues" evidence="5">
    <location>
        <begin position="227"/>
        <end position="246"/>
    </location>
</feature>
<keyword evidence="4 7" id="KW-0732">Signal</keyword>
<evidence type="ECO:0000256" key="5">
    <source>
        <dbReference type="SAM" id="MobiDB-lite"/>
    </source>
</evidence>
<feature type="chain" id="PRO_5034080313" description="Chemokine interleukin-8-like domain-containing protein" evidence="7">
    <location>
        <begin position="23"/>
        <end position="442"/>
    </location>
</feature>
<evidence type="ECO:0000259" key="8">
    <source>
        <dbReference type="SMART" id="SM00199"/>
    </source>
</evidence>
<dbReference type="InterPro" id="IPR036048">
    <property type="entry name" value="Interleukin_8-like_sf"/>
</dbReference>
<dbReference type="InterPro" id="IPR001811">
    <property type="entry name" value="Chemokine_IL8-like_dom"/>
</dbReference>
<dbReference type="PANTHER" id="PTHR12015:SF183">
    <property type="entry name" value="C-C MOTIF CHEMOKINE 3"/>
    <property type="match status" value="1"/>
</dbReference>
<evidence type="ECO:0000256" key="1">
    <source>
        <dbReference type="ARBA" id="ARBA00004613"/>
    </source>
</evidence>
<accession>A0A8C9FXN1</accession>
<reference evidence="9" key="1">
    <citation type="submission" date="2025-08" db="UniProtKB">
        <authorList>
            <consortium name="Ensembl"/>
        </authorList>
    </citation>
    <scope>IDENTIFICATION</scope>
</reference>
<protein>
    <recommendedName>
        <fullName evidence="8">Chemokine interleukin-8-like domain-containing protein</fullName>
    </recommendedName>
</protein>
<dbReference type="GO" id="GO:0008009">
    <property type="term" value="F:chemokine activity"/>
    <property type="evidence" value="ECO:0007669"/>
    <property type="project" value="InterPro"/>
</dbReference>
<comment type="subcellular location">
    <subcellularLocation>
        <location evidence="1">Secreted</location>
    </subcellularLocation>
</comment>
<keyword evidence="2" id="KW-0202">Cytokine</keyword>
<organism evidence="9 10">
    <name type="scientific">Pavo cristatus</name>
    <name type="common">Indian peafowl</name>
    <name type="synonym">Blue peafowl</name>
    <dbReference type="NCBI Taxonomy" id="9049"/>
    <lineage>
        <taxon>Eukaryota</taxon>
        <taxon>Metazoa</taxon>
        <taxon>Chordata</taxon>
        <taxon>Craniata</taxon>
        <taxon>Vertebrata</taxon>
        <taxon>Euteleostomi</taxon>
        <taxon>Archelosauria</taxon>
        <taxon>Archosauria</taxon>
        <taxon>Dinosauria</taxon>
        <taxon>Saurischia</taxon>
        <taxon>Theropoda</taxon>
        <taxon>Coelurosauria</taxon>
        <taxon>Aves</taxon>
        <taxon>Neognathae</taxon>
        <taxon>Galloanserae</taxon>
        <taxon>Galliformes</taxon>
        <taxon>Phasianidae</taxon>
        <taxon>Phasianinae</taxon>
        <taxon>Pavo</taxon>
    </lineage>
</organism>
<feature type="transmembrane region" description="Helical" evidence="6">
    <location>
        <begin position="387"/>
        <end position="408"/>
    </location>
</feature>
<feature type="signal peptide" evidence="7">
    <location>
        <begin position="1"/>
        <end position="22"/>
    </location>
</feature>
<dbReference type="Proteomes" id="UP000694428">
    <property type="component" value="Unplaced"/>
</dbReference>
<evidence type="ECO:0000256" key="2">
    <source>
        <dbReference type="ARBA" id="ARBA00022514"/>
    </source>
</evidence>
<dbReference type="GO" id="GO:0006954">
    <property type="term" value="P:inflammatory response"/>
    <property type="evidence" value="ECO:0007669"/>
    <property type="project" value="TreeGrafter"/>
</dbReference>
<dbReference type="GO" id="GO:0005615">
    <property type="term" value="C:extracellular space"/>
    <property type="evidence" value="ECO:0007669"/>
    <property type="project" value="UniProtKB-KW"/>
</dbReference>
<dbReference type="InterPro" id="IPR039809">
    <property type="entry name" value="Chemokine_b/g/d"/>
</dbReference>
<dbReference type="AlphaFoldDB" id="A0A8C9FXN1"/>
<keyword evidence="3" id="KW-0964">Secreted</keyword>
<dbReference type="CDD" id="cd00272">
    <property type="entry name" value="Chemokine_CC"/>
    <property type="match status" value="1"/>
</dbReference>
<dbReference type="SMART" id="SM00199">
    <property type="entry name" value="SCY"/>
    <property type="match status" value="1"/>
</dbReference>
<keyword evidence="6" id="KW-0812">Transmembrane</keyword>